<dbReference type="InterPro" id="IPR036388">
    <property type="entry name" value="WH-like_DNA-bd_sf"/>
</dbReference>
<dbReference type="InterPro" id="IPR013324">
    <property type="entry name" value="RNA_pol_sigma_r3/r4-like"/>
</dbReference>
<comment type="caution">
    <text evidence="5">The sequence shown here is derived from an EMBL/GenBank/DDBJ whole genome shotgun (WGS) entry which is preliminary data.</text>
</comment>
<name>A0A1S8AZM5_9EURY</name>
<dbReference type="STRING" id="301967.A6E15_15385"/>
<dbReference type="InterPro" id="IPR031803">
    <property type="entry name" value="BAT_GAF/HTH-assoc"/>
</dbReference>
<keyword evidence="5" id="KW-0238">DNA-binding</keyword>
<accession>A0A1S8AZM5</accession>
<dbReference type="EMBL" id="LWLN01000001">
    <property type="protein sequence ID" value="OLZ42263.1"/>
    <property type="molecule type" value="Genomic_DNA"/>
</dbReference>
<dbReference type="Pfam" id="PF04967">
    <property type="entry name" value="HTH_10"/>
    <property type="match status" value="1"/>
</dbReference>
<dbReference type="GO" id="GO:0003677">
    <property type="term" value="F:DNA binding"/>
    <property type="evidence" value="ECO:0007669"/>
    <property type="project" value="UniProtKB-KW"/>
</dbReference>
<evidence type="ECO:0000256" key="2">
    <source>
        <dbReference type="ARBA" id="ARBA00023163"/>
    </source>
</evidence>
<evidence type="ECO:0000313" key="5">
    <source>
        <dbReference type="EMBL" id="OLZ42263.1"/>
    </source>
</evidence>
<protein>
    <submittedName>
        <fullName evidence="5">DNA-binding protein</fullName>
    </submittedName>
</protein>
<dbReference type="OrthoDB" id="156233at2157"/>
<feature type="domain" description="Bacterioopsin transcriptional activator GAF and HTH associated" evidence="4">
    <location>
        <begin position="6"/>
        <end position="143"/>
    </location>
</feature>
<evidence type="ECO:0000256" key="1">
    <source>
        <dbReference type="ARBA" id="ARBA00023015"/>
    </source>
</evidence>
<dbReference type="InterPro" id="IPR007050">
    <property type="entry name" value="HTH_bacterioopsin"/>
</dbReference>
<keyword evidence="2" id="KW-0804">Transcription</keyword>
<gene>
    <name evidence="5" type="ORF">A6E15_15385</name>
</gene>
<dbReference type="Gene3D" id="1.10.10.10">
    <property type="entry name" value="Winged helix-like DNA-binding domain superfamily/Winged helix DNA-binding domain"/>
    <property type="match status" value="1"/>
</dbReference>
<dbReference type="PANTHER" id="PTHR34236">
    <property type="entry name" value="DIMETHYL SULFOXIDE REDUCTASE TRANSCRIPTIONAL ACTIVATOR"/>
    <property type="match status" value="1"/>
</dbReference>
<proteinExistence type="predicted"/>
<keyword evidence="1" id="KW-0805">Transcription regulation</keyword>
<dbReference type="RefSeq" id="WP_076147554.1">
    <property type="nucleotide sequence ID" value="NZ_LWLN01000001.1"/>
</dbReference>
<organism evidence="5 6">
    <name type="scientific">Natrinema saccharevitans</name>
    <dbReference type="NCBI Taxonomy" id="301967"/>
    <lineage>
        <taxon>Archaea</taxon>
        <taxon>Methanobacteriati</taxon>
        <taxon>Methanobacteriota</taxon>
        <taxon>Stenosarchaea group</taxon>
        <taxon>Halobacteria</taxon>
        <taxon>Halobacteriales</taxon>
        <taxon>Natrialbaceae</taxon>
        <taxon>Natrinema</taxon>
    </lineage>
</organism>
<evidence type="ECO:0000313" key="6">
    <source>
        <dbReference type="Proteomes" id="UP000189370"/>
    </source>
</evidence>
<feature type="domain" description="HTH bat-type" evidence="3">
    <location>
        <begin position="158"/>
        <end position="210"/>
    </location>
</feature>
<dbReference type="Proteomes" id="UP000189370">
    <property type="component" value="Unassembled WGS sequence"/>
</dbReference>
<keyword evidence="6" id="KW-1185">Reference proteome</keyword>
<sequence length="225" mass="25349">MTSIAEFTLAPADFPLGRVFEERPEVALDLDRVVPSGDTVMPYFWVQDPDEELAAIRRLFDGLPELRSAVLMEDLGDRGLYRAEWKPEYMGIMRAIAETGVTVVSATGTRTGWVFELRAGSVDRFSAFQQYCTDHDIEVTLTRLNRLSEMTAGAEYGLTPDQREALLLAYNRGYYSDARETDQATLADELGISRQAFSSRLRRGYRNLIEGTIVGDPRSSDQPYK</sequence>
<evidence type="ECO:0000259" key="3">
    <source>
        <dbReference type="Pfam" id="PF04967"/>
    </source>
</evidence>
<dbReference type="PANTHER" id="PTHR34236:SF1">
    <property type="entry name" value="DIMETHYL SULFOXIDE REDUCTASE TRANSCRIPTIONAL ACTIVATOR"/>
    <property type="match status" value="1"/>
</dbReference>
<reference evidence="6" key="1">
    <citation type="submission" date="2016-04" db="EMBL/GenBank/DDBJ databases">
        <authorList>
            <person name="Chen S.-C."/>
            <person name="Lai M.-C."/>
        </authorList>
    </citation>
    <scope>NUCLEOTIDE SEQUENCE [LARGE SCALE GENOMIC DNA]</scope>
    <source>
        <strain evidence="6">AB14</strain>
    </source>
</reference>
<dbReference type="SUPFAM" id="SSF88659">
    <property type="entry name" value="Sigma3 and sigma4 domains of RNA polymerase sigma factors"/>
    <property type="match status" value="1"/>
</dbReference>
<dbReference type="Pfam" id="PF15915">
    <property type="entry name" value="BAT"/>
    <property type="match status" value="1"/>
</dbReference>
<evidence type="ECO:0000259" key="4">
    <source>
        <dbReference type="Pfam" id="PF15915"/>
    </source>
</evidence>
<dbReference type="AlphaFoldDB" id="A0A1S8AZM5"/>